<feature type="compositionally biased region" description="Basic and acidic residues" evidence="2">
    <location>
        <begin position="203"/>
        <end position="212"/>
    </location>
</feature>
<feature type="region of interest" description="Disordered" evidence="2">
    <location>
        <begin position="340"/>
        <end position="384"/>
    </location>
</feature>
<feature type="compositionally biased region" description="Basic and acidic residues" evidence="2">
    <location>
        <begin position="361"/>
        <end position="377"/>
    </location>
</feature>
<feature type="coiled-coil region" evidence="1">
    <location>
        <begin position="516"/>
        <end position="627"/>
    </location>
</feature>
<gene>
    <name evidence="3" type="ORF">PFMALIP_00097</name>
</gene>
<accession>A0A024WYD9</accession>
<evidence type="ECO:0000256" key="2">
    <source>
        <dbReference type="SAM" id="MobiDB-lite"/>
    </source>
</evidence>
<name>A0A024WYD9_PLAFA</name>
<reference evidence="3 4" key="2">
    <citation type="submission" date="2013-02" db="EMBL/GenBank/DDBJ databases">
        <title>The Genome Sequence of Plasmodium falciparum MaliPS096_E11.</title>
        <authorList>
            <consortium name="The Broad Institute Genome Sequencing Platform"/>
            <consortium name="The Broad Institute Genome Sequencing Center for Infectious Disease"/>
            <person name="Neafsey D."/>
            <person name="Cheeseman I."/>
            <person name="Volkman S."/>
            <person name="Adams J."/>
            <person name="Walker B."/>
            <person name="Young S.K."/>
            <person name="Zeng Q."/>
            <person name="Gargeya S."/>
            <person name="Fitzgerald M."/>
            <person name="Haas B."/>
            <person name="Abouelleil A."/>
            <person name="Alvarado L."/>
            <person name="Arachchi H.M."/>
            <person name="Berlin A.M."/>
            <person name="Chapman S.B."/>
            <person name="Dewar J."/>
            <person name="Goldberg J."/>
            <person name="Griggs A."/>
            <person name="Gujja S."/>
            <person name="Hansen M."/>
            <person name="Howarth C."/>
            <person name="Imamovic A."/>
            <person name="Larimer J."/>
            <person name="McCowan C."/>
            <person name="Murphy C."/>
            <person name="Neiman D."/>
            <person name="Pearson M."/>
            <person name="Priest M."/>
            <person name="Roberts A."/>
            <person name="Saif S."/>
            <person name="Shea T."/>
            <person name="Sisk P."/>
            <person name="Sykes S."/>
            <person name="Wortman J."/>
            <person name="Nusbaum C."/>
            <person name="Birren B."/>
        </authorList>
    </citation>
    <scope>NUCLEOTIDE SEQUENCE [LARGE SCALE GENOMIC DNA]</scope>
    <source>
        <strain evidence="3 4">MaliPS096_E11</strain>
    </source>
</reference>
<evidence type="ECO:0000313" key="3">
    <source>
        <dbReference type="EMBL" id="ETW51856.1"/>
    </source>
</evidence>
<organism evidence="3 4">
    <name type="scientific">Plasmodium falciparum MaliPS096_E11</name>
    <dbReference type="NCBI Taxonomy" id="1036727"/>
    <lineage>
        <taxon>Eukaryota</taxon>
        <taxon>Sar</taxon>
        <taxon>Alveolata</taxon>
        <taxon>Apicomplexa</taxon>
        <taxon>Aconoidasida</taxon>
        <taxon>Haemosporida</taxon>
        <taxon>Plasmodiidae</taxon>
        <taxon>Plasmodium</taxon>
        <taxon>Plasmodium (Laverania)</taxon>
    </lineage>
</organism>
<proteinExistence type="predicted"/>
<reference evidence="3 4" key="1">
    <citation type="submission" date="2013-02" db="EMBL/GenBank/DDBJ databases">
        <title>The Genome Annotation of Plasmodium falciparum MaliPS096_E11.</title>
        <authorList>
            <consortium name="The Broad Institute Genome Sequencing Platform"/>
            <consortium name="The Broad Institute Genome Sequencing Center for Infectious Disease"/>
            <person name="Neafsey D."/>
            <person name="Hoffman S."/>
            <person name="Volkman S."/>
            <person name="Rosenthal P."/>
            <person name="Walker B."/>
            <person name="Young S.K."/>
            <person name="Zeng Q."/>
            <person name="Gargeya S."/>
            <person name="Fitzgerald M."/>
            <person name="Haas B."/>
            <person name="Abouelleil A."/>
            <person name="Allen A.W."/>
            <person name="Alvarado L."/>
            <person name="Arachchi H.M."/>
            <person name="Berlin A.M."/>
            <person name="Chapman S.B."/>
            <person name="Gainer-Dewar J."/>
            <person name="Goldberg J."/>
            <person name="Griggs A."/>
            <person name="Gujja S."/>
            <person name="Hansen M."/>
            <person name="Howarth C."/>
            <person name="Imamovic A."/>
            <person name="Ireland A."/>
            <person name="Larimer J."/>
            <person name="McCowan C."/>
            <person name="Murphy C."/>
            <person name="Pearson M."/>
            <person name="Poon T.W."/>
            <person name="Priest M."/>
            <person name="Roberts A."/>
            <person name="Saif S."/>
            <person name="Shea T."/>
            <person name="Sisk P."/>
            <person name="Sykes S."/>
            <person name="Wortman J."/>
            <person name="Nusbaum C."/>
            <person name="Birren B."/>
        </authorList>
    </citation>
    <scope>NUCLEOTIDE SEQUENCE [LARGE SCALE GENOMIC DNA]</scope>
    <source>
        <strain evidence="3 4">MaliPS096_E11</strain>
    </source>
</reference>
<feature type="compositionally biased region" description="Basic and acidic residues" evidence="2">
    <location>
        <begin position="340"/>
        <end position="353"/>
    </location>
</feature>
<evidence type="ECO:0000256" key="1">
    <source>
        <dbReference type="SAM" id="Coils"/>
    </source>
</evidence>
<evidence type="ECO:0000313" key="4">
    <source>
        <dbReference type="Proteomes" id="UP000030699"/>
    </source>
</evidence>
<feature type="region of interest" description="Disordered" evidence="2">
    <location>
        <begin position="202"/>
        <end position="222"/>
    </location>
</feature>
<dbReference type="Proteomes" id="UP000030699">
    <property type="component" value="Unassembled WGS sequence"/>
</dbReference>
<protein>
    <submittedName>
        <fullName evidence="3">Uncharacterized protein</fullName>
    </submittedName>
</protein>
<dbReference type="EMBL" id="KI925476">
    <property type="protein sequence ID" value="ETW51856.1"/>
    <property type="molecule type" value="Genomic_DNA"/>
</dbReference>
<dbReference type="OrthoDB" id="377493at2759"/>
<dbReference type="AlphaFoldDB" id="A0A024WYD9"/>
<keyword evidence="1" id="KW-0175">Coiled coil</keyword>
<sequence>MSCNKENKRICKKSCDKNYDNGSPKYMCTKKNSLNSFKSEEYNINENISYDDIISINLNKKNKTKSYTDNLLIENNNKKKNYNTKNNINIKNKISKNINKTIEENSHICNNRAYTDSYYNIKNMRSNMYYSKYMNTDINNNLYKDKISSDIFYKDKILSDIYKKENMNCDNLYNNEKKTKKKTFLVNQAVFFTPKKSVLNSSNEKKDTEYKKSQNMNDDNISIDNMNNHSLYNQTYETNSLKSIINNNNNNNSNNNNSNNYLNNIEEKRKRNGTFGIQTILKRKENLLLDNKNINNVNITKDTKETRNNNMNNVNNMNRREHLMCEDKGEIEIYTIVGSDTEKDNNNNKEKDNNNNNNNNNKEKDNDNDKENIDVGMKRKGGKSYNINKYNKMINIKDNMNPYHHSSRSEHNFDIYNENKTINFLHVNNLNNPNNEETDINSNTKKLDYLNLCNYSTEKKTDMLNLIQELLSYCECLKRNRKKSSYEIQKIRVSYNKVSDLLKETLKREQNSHIKIEELRNIIINYNEKFDRIKNNSEGTITNLSKNVQTLIELNNNLENEMNKMIDENVHLRKIAQNELLLNKEINDLRKQLEILSNENVSLIDQIDFLRLENSKIENEKNVLLSDKTVLNCKIDVLENQIKNNMHTHKKNLSEQIENSPFCVHTDKEINEHINNYLNLNHDDRTELFKNFLYQWRETNKAGQKFYDQAFCN</sequence>